<dbReference type="Gene3D" id="2.40.40.20">
    <property type="match status" value="1"/>
</dbReference>
<dbReference type="InterPro" id="IPR006657">
    <property type="entry name" value="MoPterin_dinucl-bd_dom"/>
</dbReference>
<dbReference type="Proteomes" id="UP000298781">
    <property type="component" value="Chromosome"/>
</dbReference>
<dbReference type="InterPro" id="IPR009010">
    <property type="entry name" value="Asp_de-COase-like_dom_sf"/>
</dbReference>
<dbReference type="SUPFAM" id="SSF50692">
    <property type="entry name" value="ADC-like"/>
    <property type="match status" value="1"/>
</dbReference>
<dbReference type="Pfam" id="PF04879">
    <property type="entry name" value="Molybdop_Fe4S4"/>
    <property type="match status" value="1"/>
</dbReference>
<dbReference type="EMBL" id="CP039690">
    <property type="protein sequence ID" value="QCI68077.1"/>
    <property type="molecule type" value="Genomic_DNA"/>
</dbReference>
<sequence>MNAPLRIERRQSTCPHDCPSACSLDIEVIDGRTIGRVHGDARQSYTAGVVCAKVARYAERTYHPDRLLHPLIRKGPKGSGEFQRISWDEALDITAARLLEAEARHGSETVWPYYYAGTMGFVMRDGINRLRHVKKYSGFFSTICTNMAWSGFIAGTGKLAGVDPREMALADVVVIWGTNAVSTQVNVMTHAIKARKDRGAKVVVIDVYKTDTMKQADLSLVVKPGTDGALACAVMHVLFRDGHADRDYLARYTDVPVELEEHLRTRTPAWAAAITGLSVDEIETFARLVGENKKTFFRLGYGFGRQRNGAVNMHAASCIAAVTGAWAVEGGGAFHNNGAIYHWRKSLIEGLDARDPKIRILDQSRIGPILTGERQALKRPDGSDGPPVTALLIQNTNPVNVAPDQSKVIKGFARDDLFTVVHEQFMTDTARMADIVLPATMFMEHDDLYAGGGHQHIMLGLKLVEAPGECRSNHQVISELARRLGAEHQGFTMSPREIIDWTLQHSGWGTLAELETTNFRDVQPKFEDAHYINGFAYRDGRFKFKPDWPNVPNANIGTLGPWDKMPSLPDHWEVTEEPDAEHPFKLATSPSRSYLNSTFAETPSSRKREGRPEVMINPVDAERLSIAPGAKVELGNERGQLVLHAKVTDQTRPGTLIAEGLWPNSAHENGQGINVLTGADAVAPFGGAAFHDNKAWIRPVG</sequence>
<feature type="domain" description="4Fe-4S Mo/W bis-MGD-type" evidence="5">
    <location>
        <begin position="7"/>
        <end position="65"/>
    </location>
</feature>
<dbReference type="Gene3D" id="2.20.25.90">
    <property type="entry name" value="ADC-like domains"/>
    <property type="match status" value="1"/>
</dbReference>
<evidence type="ECO:0000256" key="1">
    <source>
        <dbReference type="ARBA" id="ARBA00010312"/>
    </source>
</evidence>
<protein>
    <submittedName>
        <fullName evidence="6">Molybdopterin oxidoreductase family protein</fullName>
    </submittedName>
</protein>
<dbReference type="GO" id="GO:0016491">
    <property type="term" value="F:oxidoreductase activity"/>
    <property type="evidence" value="ECO:0007669"/>
    <property type="project" value="InterPro"/>
</dbReference>
<keyword evidence="2" id="KW-0479">Metal-binding</keyword>
<evidence type="ECO:0000256" key="4">
    <source>
        <dbReference type="ARBA" id="ARBA00023014"/>
    </source>
</evidence>
<dbReference type="Gene3D" id="3.40.228.10">
    <property type="entry name" value="Dimethylsulfoxide Reductase, domain 2"/>
    <property type="match status" value="1"/>
</dbReference>
<gene>
    <name evidence="6" type="ORF">E8M01_29920</name>
</gene>
<dbReference type="Gene3D" id="3.30.2070.10">
    <property type="entry name" value="Formate dehydrogenase/DMSO reductase"/>
    <property type="match status" value="1"/>
</dbReference>
<comment type="similarity">
    <text evidence="1">Belongs to the prokaryotic molybdopterin-containing oxidoreductase family.</text>
</comment>
<dbReference type="SUPFAM" id="SSF53706">
    <property type="entry name" value="Formate dehydrogenase/DMSO reductase, domains 1-3"/>
    <property type="match status" value="1"/>
</dbReference>
<dbReference type="GO" id="GO:0043546">
    <property type="term" value="F:molybdopterin cofactor binding"/>
    <property type="evidence" value="ECO:0007669"/>
    <property type="project" value="InterPro"/>
</dbReference>
<dbReference type="SMART" id="SM00926">
    <property type="entry name" value="Molybdop_Fe4S4"/>
    <property type="match status" value="1"/>
</dbReference>
<dbReference type="CDD" id="cd02766">
    <property type="entry name" value="MopB_3"/>
    <property type="match status" value="1"/>
</dbReference>
<evidence type="ECO:0000256" key="2">
    <source>
        <dbReference type="ARBA" id="ARBA00022723"/>
    </source>
</evidence>
<evidence type="ECO:0000313" key="6">
    <source>
        <dbReference type="EMBL" id="QCI68077.1"/>
    </source>
</evidence>
<dbReference type="InterPro" id="IPR050612">
    <property type="entry name" value="Prok_Mopterin_Oxidored"/>
</dbReference>
<dbReference type="InterPro" id="IPR037920">
    <property type="entry name" value="YoaE_C"/>
</dbReference>
<organism evidence="6 7">
    <name type="scientific">Phreatobacter stygius</name>
    <dbReference type="NCBI Taxonomy" id="1940610"/>
    <lineage>
        <taxon>Bacteria</taxon>
        <taxon>Pseudomonadati</taxon>
        <taxon>Pseudomonadota</taxon>
        <taxon>Alphaproteobacteria</taxon>
        <taxon>Hyphomicrobiales</taxon>
        <taxon>Phreatobacteraceae</taxon>
        <taxon>Phreatobacter</taxon>
    </lineage>
</organism>
<dbReference type="Pfam" id="PF01568">
    <property type="entry name" value="Molydop_binding"/>
    <property type="match status" value="1"/>
</dbReference>
<dbReference type="Pfam" id="PF00384">
    <property type="entry name" value="Molybdopterin"/>
    <property type="match status" value="1"/>
</dbReference>
<dbReference type="OrthoDB" id="9759518at2"/>
<evidence type="ECO:0000256" key="3">
    <source>
        <dbReference type="ARBA" id="ARBA00023004"/>
    </source>
</evidence>
<dbReference type="PANTHER" id="PTHR43742:SF6">
    <property type="entry name" value="OXIDOREDUCTASE YYAE-RELATED"/>
    <property type="match status" value="1"/>
</dbReference>
<evidence type="ECO:0000259" key="5">
    <source>
        <dbReference type="PROSITE" id="PS51669"/>
    </source>
</evidence>
<dbReference type="RefSeq" id="WP_136963497.1">
    <property type="nucleotide sequence ID" value="NZ_CP039690.1"/>
</dbReference>
<dbReference type="PROSITE" id="PS51669">
    <property type="entry name" value="4FE4S_MOW_BIS_MGD"/>
    <property type="match status" value="1"/>
</dbReference>
<evidence type="ECO:0000313" key="7">
    <source>
        <dbReference type="Proteomes" id="UP000298781"/>
    </source>
</evidence>
<name>A0A4D7BK18_9HYPH</name>
<dbReference type="AlphaFoldDB" id="A0A4D7BK18"/>
<dbReference type="KEGG" id="pstg:E8M01_29920"/>
<keyword evidence="7" id="KW-1185">Reference proteome</keyword>
<dbReference type="InterPro" id="IPR006963">
    <property type="entry name" value="Mopterin_OxRdtase_4Fe-4S_dom"/>
</dbReference>
<dbReference type="InterPro" id="IPR006656">
    <property type="entry name" value="Mopterin_OxRdtase"/>
</dbReference>
<reference evidence="6 7" key="1">
    <citation type="submission" date="2019-04" db="EMBL/GenBank/DDBJ databases">
        <title>Phreatobacter aquaticus sp. nov.</title>
        <authorList>
            <person name="Choi A."/>
        </authorList>
    </citation>
    <scope>NUCLEOTIDE SEQUENCE [LARGE SCALE GENOMIC DNA]</scope>
    <source>
        <strain evidence="6 7">KCTC 52518</strain>
    </source>
</reference>
<keyword evidence="3" id="KW-0408">Iron</keyword>
<proteinExistence type="inferred from homology"/>
<dbReference type="CDD" id="cd02786">
    <property type="entry name" value="MopB_CT_3"/>
    <property type="match status" value="1"/>
</dbReference>
<dbReference type="GO" id="GO:0051536">
    <property type="term" value="F:iron-sulfur cluster binding"/>
    <property type="evidence" value="ECO:0007669"/>
    <property type="project" value="UniProtKB-KW"/>
</dbReference>
<dbReference type="PANTHER" id="PTHR43742">
    <property type="entry name" value="TRIMETHYLAMINE-N-OXIDE REDUCTASE"/>
    <property type="match status" value="1"/>
</dbReference>
<dbReference type="FunFam" id="2.20.25.90:FF:000012">
    <property type="entry name" value="Anaerobic selenocysteine-containing dehydrogenase"/>
    <property type="match status" value="1"/>
</dbReference>
<dbReference type="Gene3D" id="3.40.50.740">
    <property type="match status" value="1"/>
</dbReference>
<accession>A0A4D7BK18</accession>
<dbReference type="GO" id="GO:0046872">
    <property type="term" value="F:metal ion binding"/>
    <property type="evidence" value="ECO:0007669"/>
    <property type="project" value="UniProtKB-KW"/>
</dbReference>
<keyword evidence="4" id="KW-0411">Iron-sulfur</keyword>